<dbReference type="EMBL" id="UINC01137420">
    <property type="protein sequence ID" value="SVD22746.1"/>
    <property type="molecule type" value="Genomic_DNA"/>
</dbReference>
<sequence>VQVLTISTDKPEVIRNKRGVHRLQARMLSDRDLVVTDAFGLRNQLIHSGPLDDEVEALPVPTTLLVSSAGQVLWIDQSENYQRRSGPEVVLAALQSHLDTPE</sequence>
<dbReference type="GO" id="GO:0016209">
    <property type="term" value="F:antioxidant activity"/>
    <property type="evidence" value="ECO:0007669"/>
    <property type="project" value="InterPro"/>
</dbReference>
<feature type="non-terminal residue" evidence="2">
    <location>
        <position position="1"/>
    </location>
</feature>
<gene>
    <name evidence="2" type="ORF">METZ01_LOCUS375600</name>
</gene>
<protein>
    <recommendedName>
        <fullName evidence="1">Alkyl hydroperoxide reductase subunit C/ Thiol specific antioxidant domain-containing protein</fullName>
    </recommendedName>
</protein>
<dbReference type="SUPFAM" id="SSF52833">
    <property type="entry name" value="Thioredoxin-like"/>
    <property type="match status" value="1"/>
</dbReference>
<name>A0A382TKX6_9ZZZZ</name>
<dbReference type="AlphaFoldDB" id="A0A382TKX6"/>
<evidence type="ECO:0000259" key="1">
    <source>
        <dbReference type="Pfam" id="PF00578"/>
    </source>
</evidence>
<proteinExistence type="predicted"/>
<accession>A0A382TKX6</accession>
<reference evidence="2" key="1">
    <citation type="submission" date="2018-05" db="EMBL/GenBank/DDBJ databases">
        <authorList>
            <person name="Lanie J.A."/>
            <person name="Ng W.-L."/>
            <person name="Kazmierczak K.M."/>
            <person name="Andrzejewski T.M."/>
            <person name="Davidsen T.M."/>
            <person name="Wayne K.J."/>
            <person name="Tettelin H."/>
            <person name="Glass J.I."/>
            <person name="Rusch D."/>
            <person name="Podicherti R."/>
            <person name="Tsui H.-C.T."/>
            <person name="Winkler M.E."/>
        </authorList>
    </citation>
    <scope>NUCLEOTIDE SEQUENCE</scope>
</reference>
<evidence type="ECO:0000313" key="2">
    <source>
        <dbReference type="EMBL" id="SVD22746.1"/>
    </source>
</evidence>
<feature type="domain" description="Alkyl hydroperoxide reductase subunit C/ Thiol specific antioxidant" evidence="1">
    <location>
        <begin position="1"/>
        <end position="74"/>
    </location>
</feature>
<organism evidence="2">
    <name type="scientific">marine metagenome</name>
    <dbReference type="NCBI Taxonomy" id="408172"/>
    <lineage>
        <taxon>unclassified sequences</taxon>
        <taxon>metagenomes</taxon>
        <taxon>ecological metagenomes</taxon>
    </lineage>
</organism>
<dbReference type="InterPro" id="IPR000866">
    <property type="entry name" value="AhpC/TSA"/>
</dbReference>
<dbReference type="GO" id="GO:0016491">
    <property type="term" value="F:oxidoreductase activity"/>
    <property type="evidence" value="ECO:0007669"/>
    <property type="project" value="InterPro"/>
</dbReference>
<dbReference type="Pfam" id="PF00578">
    <property type="entry name" value="AhpC-TSA"/>
    <property type="match status" value="1"/>
</dbReference>
<dbReference type="InterPro" id="IPR036249">
    <property type="entry name" value="Thioredoxin-like_sf"/>
</dbReference>
<dbReference type="Gene3D" id="3.40.30.10">
    <property type="entry name" value="Glutaredoxin"/>
    <property type="match status" value="1"/>
</dbReference>